<comment type="caution">
    <text evidence="1">The sequence shown here is derived from an EMBL/GenBank/DDBJ whole genome shotgun (WGS) entry which is preliminary data.</text>
</comment>
<keyword evidence="2" id="KW-1185">Reference proteome</keyword>
<dbReference type="AlphaFoldDB" id="A0AA40C7U7"/>
<protein>
    <submittedName>
        <fullName evidence="1">Uncharacterized protein</fullName>
    </submittedName>
</protein>
<name>A0AA40C7U7_9PEZI</name>
<dbReference type="Proteomes" id="UP001175000">
    <property type="component" value="Unassembled WGS sequence"/>
</dbReference>
<dbReference type="PANTHER" id="PTHR10622">
    <property type="entry name" value="HET DOMAIN-CONTAINING PROTEIN"/>
    <property type="match status" value="1"/>
</dbReference>
<evidence type="ECO:0000313" key="2">
    <source>
        <dbReference type="Proteomes" id="UP001175000"/>
    </source>
</evidence>
<accession>A0AA40C7U7</accession>
<evidence type="ECO:0000313" key="1">
    <source>
        <dbReference type="EMBL" id="KAK0627413.1"/>
    </source>
</evidence>
<sequence length="238" mass="26657">MRWAAFRKTTRVEDIAYCLLGTFDVNIPLLYGQGENTFIRLQEAILLRYDQSLLARQSSDQGDGDNHGGQVSLSSAITNRLWGLLAQSPDQFADAGDINYAMPLNFMRSPSAVTNKGLRVDLHLRACHELEGADYAVTLSCEKIVDDNRVSPVFYLRRLWGQGDQFIRVFVGTRTFQRPPAVAGVDLDDLGFYETVSVRQKPSSGLPLVRVTASRGTFPSMPANSEMMPWTIRDRYSN</sequence>
<organism evidence="1 2">
    <name type="scientific">Immersiella caudata</name>
    <dbReference type="NCBI Taxonomy" id="314043"/>
    <lineage>
        <taxon>Eukaryota</taxon>
        <taxon>Fungi</taxon>
        <taxon>Dikarya</taxon>
        <taxon>Ascomycota</taxon>
        <taxon>Pezizomycotina</taxon>
        <taxon>Sordariomycetes</taxon>
        <taxon>Sordariomycetidae</taxon>
        <taxon>Sordariales</taxon>
        <taxon>Lasiosphaeriaceae</taxon>
        <taxon>Immersiella</taxon>
    </lineage>
</organism>
<proteinExistence type="predicted"/>
<dbReference type="PANTHER" id="PTHR10622:SF10">
    <property type="entry name" value="HET DOMAIN-CONTAINING PROTEIN"/>
    <property type="match status" value="1"/>
</dbReference>
<gene>
    <name evidence="1" type="ORF">B0T14DRAFT_135662</name>
</gene>
<reference evidence="1" key="1">
    <citation type="submission" date="2023-06" db="EMBL/GenBank/DDBJ databases">
        <title>Genome-scale phylogeny and comparative genomics of the fungal order Sordariales.</title>
        <authorList>
            <consortium name="Lawrence Berkeley National Laboratory"/>
            <person name="Hensen N."/>
            <person name="Bonometti L."/>
            <person name="Westerberg I."/>
            <person name="Brannstrom I.O."/>
            <person name="Guillou S."/>
            <person name="Cros-Aarteil S."/>
            <person name="Calhoun S."/>
            <person name="Haridas S."/>
            <person name="Kuo A."/>
            <person name="Mondo S."/>
            <person name="Pangilinan J."/>
            <person name="Riley R."/>
            <person name="Labutti K."/>
            <person name="Andreopoulos B."/>
            <person name="Lipzen A."/>
            <person name="Chen C."/>
            <person name="Yanf M."/>
            <person name="Daum C."/>
            <person name="Ng V."/>
            <person name="Clum A."/>
            <person name="Steindorff A."/>
            <person name="Ohm R."/>
            <person name="Martin F."/>
            <person name="Silar P."/>
            <person name="Natvig D."/>
            <person name="Lalanne C."/>
            <person name="Gautier V."/>
            <person name="Ament-Velasquez S.L."/>
            <person name="Kruys A."/>
            <person name="Hutchinson M.I."/>
            <person name="Powell A.J."/>
            <person name="Barry K."/>
            <person name="Miller A.N."/>
            <person name="Grigoriev I.V."/>
            <person name="Debuchy R."/>
            <person name="Gladieux P."/>
            <person name="Thoren M.H."/>
            <person name="Johannesson H."/>
        </authorList>
    </citation>
    <scope>NUCLEOTIDE SEQUENCE</scope>
    <source>
        <strain evidence="1">CBS 606.72</strain>
    </source>
</reference>
<dbReference type="EMBL" id="JAULSU010000002">
    <property type="protein sequence ID" value="KAK0627413.1"/>
    <property type="molecule type" value="Genomic_DNA"/>
</dbReference>